<accession>A0A1H1P7Y2</accession>
<dbReference type="GeneID" id="36298335"/>
<proteinExistence type="inferred from homology"/>
<evidence type="ECO:0000313" key="8">
    <source>
        <dbReference type="Proteomes" id="UP000182126"/>
    </source>
</evidence>
<name>A0A1H1P7Y2_9MICO</name>
<keyword evidence="3" id="KW-0285">Flavoprotein</keyword>
<keyword evidence="5" id="KW-0560">Oxidoreductase</keyword>
<evidence type="ECO:0000256" key="3">
    <source>
        <dbReference type="ARBA" id="ARBA00022630"/>
    </source>
</evidence>
<dbReference type="SUPFAM" id="SSF56176">
    <property type="entry name" value="FAD-binding/transporter-associated domain-like"/>
    <property type="match status" value="1"/>
</dbReference>
<dbReference type="InterPro" id="IPR050416">
    <property type="entry name" value="FAD-linked_Oxidoreductase"/>
</dbReference>
<dbReference type="InterPro" id="IPR006094">
    <property type="entry name" value="Oxid_FAD_bind_N"/>
</dbReference>
<gene>
    <name evidence="7" type="ORF">SAMN04489809_1021</name>
</gene>
<dbReference type="Pfam" id="PF01565">
    <property type="entry name" value="FAD_binding_4"/>
    <property type="match status" value="1"/>
</dbReference>
<reference evidence="7 8" key="1">
    <citation type="submission" date="2016-10" db="EMBL/GenBank/DDBJ databases">
        <authorList>
            <person name="de Groot N.N."/>
        </authorList>
    </citation>
    <scope>NUCLEOTIDE SEQUENCE [LARGE SCALE GENOMIC DNA]</scope>
    <source>
        <strain evidence="7 8">DSM 15019</strain>
    </source>
</reference>
<dbReference type="eggNOG" id="COG0277">
    <property type="taxonomic scope" value="Bacteria"/>
</dbReference>
<comment type="cofactor">
    <cofactor evidence="1">
        <name>FAD</name>
        <dbReference type="ChEBI" id="CHEBI:57692"/>
    </cofactor>
</comment>
<keyword evidence="4" id="KW-0274">FAD</keyword>
<evidence type="ECO:0000259" key="6">
    <source>
        <dbReference type="PROSITE" id="PS51387"/>
    </source>
</evidence>
<comment type="similarity">
    <text evidence="2">Belongs to the oxygen-dependent FAD-linked oxidoreductase family.</text>
</comment>
<dbReference type="PANTHER" id="PTHR42973:SF39">
    <property type="entry name" value="FAD-BINDING PCMH-TYPE DOMAIN-CONTAINING PROTEIN"/>
    <property type="match status" value="1"/>
</dbReference>
<evidence type="ECO:0000256" key="1">
    <source>
        <dbReference type="ARBA" id="ARBA00001974"/>
    </source>
</evidence>
<dbReference type="EMBL" id="LT629770">
    <property type="protein sequence ID" value="SDS07351.1"/>
    <property type="molecule type" value="Genomic_DNA"/>
</dbReference>
<dbReference type="PANTHER" id="PTHR42973">
    <property type="entry name" value="BINDING OXIDOREDUCTASE, PUTATIVE (AFU_ORTHOLOGUE AFUA_1G17690)-RELATED"/>
    <property type="match status" value="1"/>
</dbReference>
<organism evidence="7 8">
    <name type="scientific">Microbacterium paraoxydans</name>
    <dbReference type="NCBI Taxonomy" id="199592"/>
    <lineage>
        <taxon>Bacteria</taxon>
        <taxon>Bacillati</taxon>
        <taxon>Actinomycetota</taxon>
        <taxon>Actinomycetes</taxon>
        <taxon>Micrococcales</taxon>
        <taxon>Microbacteriaceae</taxon>
        <taxon>Microbacterium</taxon>
    </lineage>
</organism>
<dbReference type="InterPro" id="IPR012951">
    <property type="entry name" value="BBE"/>
</dbReference>
<evidence type="ECO:0000313" key="7">
    <source>
        <dbReference type="EMBL" id="SDS07351.1"/>
    </source>
</evidence>
<dbReference type="InterPro" id="IPR016167">
    <property type="entry name" value="FAD-bd_PCMH_sub1"/>
</dbReference>
<evidence type="ECO:0000256" key="5">
    <source>
        <dbReference type="ARBA" id="ARBA00023002"/>
    </source>
</evidence>
<feature type="domain" description="FAD-binding PCMH-type" evidence="6">
    <location>
        <begin position="5"/>
        <end position="172"/>
    </location>
</feature>
<dbReference type="Gene3D" id="3.30.43.10">
    <property type="entry name" value="Uridine Diphospho-n-acetylenolpyruvylglucosamine Reductase, domain 2"/>
    <property type="match status" value="1"/>
</dbReference>
<dbReference type="AlphaFoldDB" id="A0A1H1P7Y2"/>
<evidence type="ECO:0000256" key="2">
    <source>
        <dbReference type="ARBA" id="ARBA00005466"/>
    </source>
</evidence>
<dbReference type="Gene3D" id="3.40.462.20">
    <property type="match status" value="1"/>
</dbReference>
<dbReference type="InterPro" id="IPR036318">
    <property type="entry name" value="FAD-bd_PCMH-like_sf"/>
</dbReference>
<dbReference type="Pfam" id="PF08031">
    <property type="entry name" value="BBE"/>
    <property type="match status" value="1"/>
</dbReference>
<dbReference type="PROSITE" id="PS51387">
    <property type="entry name" value="FAD_PCMH"/>
    <property type="match status" value="1"/>
</dbReference>
<dbReference type="Gene3D" id="3.30.465.10">
    <property type="match status" value="1"/>
</dbReference>
<dbReference type="InterPro" id="IPR016169">
    <property type="entry name" value="FAD-bd_PCMH_sub2"/>
</dbReference>
<protein>
    <submittedName>
        <fullName evidence="7">FAD/FMN-containing dehydrogenase</fullName>
    </submittedName>
</protein>
<sequence length="416" mass="43632">MVDHVESAQPTVHRPSTVSEVAALVRAAAQEAVPLTVVSGGHGPWSHASAPGLRLELGELSSIEVDGTAVRIGGGAVWGDVATALAAHGLALSSGDTASVGVGGLTLGGGIGWMVRAWGLAVDQLVGAQVVTASGDVVEVSATQHPDLFWALRGGGGNFGIVTRFDFEAHRLPGIALAESIVEGDATAVLRAARELLRDAPRELTVTYMDVPPMDPSAPAGARLTAVWAGPDPEALRVELAPITALDGVTTEITEPAYRDILMEMPQPEGGEAPAPPGFLGGNGLVADLDDETIDRLVAYRREYPASVVFLRSLGGAFGAVPQEETAFPARSATWFVMAGAFDVPGLLDEQGREKAAADAQRIVEGRLAEYSNFVDRERPDAGSGMYGRDGYARLRAVKAQWDPQNVFRRNHNILV</sequence>
<dbReference type="GO" id="GO:0071949">
    <property type="term" value="F:FAD binding"/>
    <property type="evidence" value="ECO:0007669"/>
    <property type="project" value="InterPro"/>
</dbReference>
<dbReference type="InterPro" id="IPR016166">
    <property type="entry name" value="FAD-bd_PCMH"/>
</dbReference>
<dbReference type="Proteomes" id="UP000182126">
    <property type="component" value="Chromosome I"/>
</dbReference>
<dbReference type="RefSeq" id="WP_082749971.1">
    <property type="nucleotide sequence ID" value="NZ_LT629770.1"/>
</dbReference>
<evidence type="ECO:0000256" key="4">
    <source>
        <dbReference type="ARBA" id="ARBA00022827"/>
    </source>
</evidence>
<dbReference type="GO" id="GO:0016491">
    <property type="term" value="F:oxidoreductase activity"/>
    <property type="evidence" value="ECO:0007669"/>
    <property type="project" value="UniProtKB-KW"/>
</dbReference>